<feature type="compositionally biased region" description="Basic and acidic residues" evidence="1">
    <location>
        <begin position="207"/>
        <end position="228"/>
    </location>
</feature>
<protein>
    <submittedName>
        <fullName evidence="2">Uncharacterized protein</fullName>
    </submittedName>
</protein>
<name>A0A327ZCH2_9ACTN</name>
<keyword evidence="3" id="KW-1185">Reference proteome</keyword>
<sequence length="267" mass="29580">MGAKTALLAFTDGDLRPALRGVARPDSAEVIGLVRELHPDYEVTPIGEGSVGDYSYPPDDTSYVAVVAGAELFCDRRLVCDLPSRLPARLLQAGAGRRIIMHAMHSSSDWFAFAVWENGELIRSLSLSPDAGVGENIGEPYDFELPYWAGEHPVEPFLSEESVPSSVPPAGIGWAGPACTLRVHSRRSSRTRRHRSVRRSHARFPGRRPDRQGTGRTRCQDDAARGDDETGAPLPDDARWHAARARRRRALIGLPELRRDLVRFWLE</sequence>
<comment type="caution">
    <text evidence="2">The sequence shown here is derived from an EMBL/GenBank/DDBJ whole genome shotgun (WGS) entry which is preliminary data.</text>
</comment>
<feature type="region of interest" description="Disordered" evidence="1">
    <location>
        <begin position="185"/>
        <end position="236"/>
    </location>
</feature>
<gene>
    <name evidence="2" type="ORF">B0I29_108245</name>
</gene>
<feature type="compositionally biased region" description="Basic residues" evidence="1">
    <location>
        <begin position="185"/>
        <end position="206"/>
    </location>
</feature>
<reference evidence="2 3" key="1">
    <citation type="submission" date="2018-06" db="EMBL/GenBank/DDBJ databases">
        <title>Genomic Encyclopedia of Type Strains, Phase III (KMG-III): the genomes of soil and plant-associated and newly described type strains.</title>
        <authorList>
            <person name="Whitman W."/>
        </authorList>
    </citation>
    <scope>NUCLEOTIDE SEQUENCE [LARGE SCALE GENOMIC DNA]</scope>
    <source>
        <strain evidence="2 3">CGMCC 4.7090</strain>
    </source>
</reference>
<dbReference type="EMBL" id="QLMJ01000008">
    <property type="protein sequence ID" value="RAK36655.1"/>
    <property type="molecule type" value="Genomic_DNA"/>
</dbReference>
<dbReference type="Proteomes" id="UP000249341">
    <property type="component" value="Unassembled WGS sequence"/>
</dbReference>
<proteinExistence type="predicted"/>
<evidence type="ECO:0000313" key="2">
    <source>
        <dbReference type="EMBL" id="RAK36655.1"/>
    </source>
</evidence>
<dbReference type="Pfam" id="PF21997">
    <property type="entry name" value="DUF6928"/>
    <property type="match status" value="1"/>
</dbReference>
<evidence type="ECO:0000256" key="1">
    <source>
        <dbReference type="SAM" id="MobiDB-lite"/>
    </source>
</evidence>
<accession>A0A327ZCH2</accession>
<organism evidence="2 3">
    <name type="scientific">Actinoplanes lutulentus</name>
    <dbReference type="NCBI Taxonomy" id="1287878"/>
    <lineage>
        <taxon>Bacteria</taxon>
        <taxon>Bacillati</taxon>
        <taxon>Actinomycetota</taxon>
        <taxon>Actinomycetes</taxon>
        <taxon>Micromonosporales</taxon>
        <taxon>Micromonosporaceae</taxon>
        <taxon>Actinoplanes</taxon>
    </lineage>
</organism>
<dbReference type="InterPro" id="IPR053847">
    <property type="entry name" value="DUF6928"/>
</dbReference>
<evidence type="ECO:0000313" key="3">
    <source>
        <dbReference type="Proteomes" id="UP000249341"/>
    </source>
</evidence>
<dbReference type="AlphaFoldDB" id="A0A327ZCH2"/>